<evidence type="ECO:0000313" key="3">
    <source>
        <dbReference type="Proteomes" id="UP001166191"/>
    </source>
</evidence>
<comment type="caution">
    <text evidence="2">The sequence shown here is derived from an EMBL/GenBank/DDBJ whole genome shotgun (WGS) entry which is preliminary data.</text>
</comment>
<dbReference type="Proteomes" id="UP001166191">
    <property type="component" value="Unassembled WGS sequence"/>
</dbReference>
<feature type="domain" description="AB hydrolase-1" evidence="1">
    <location>
        <begin position="4"/>
        <end position="222"/>
    </location>
</feature>
<dbReference type="GO" id="GO:0016787">
    <property type="term" value="F:hydrolase activity"/>
    <property type="evidence" value="ECO:0007669"/>
    <property type="project" value="UniProtKB-KW"/>
</dbReference>
<evidence type="ECO:0000313" key="2">
    <source>
        <dbReference type="EMBL" id="MBU3030306.1"/>
    </source>
</evidence>
<dbReference type="PANTHER" id="PTHR10992:SF1086">
    <property type="entry name" value="AB HYDROLASE-1 DOMAIN-CONTAINING PROTEIN"/>
    <property type="match status" value="1"/>
</dbReference>
<dbReference type="InterPro" id="IPR000073">
    <property type="entry name" value="AB_hydrolase_1"/>
</dbReference>
<reference evidence="2" key="1">
    <citation type="submission" date="2021-06" db="EMBL/GenBank/DDBJ databases">
        <title>Paracoccus bacterium XHP0099 sp. nov., isolated from the surface waters of the Yellow Sea.</title>
        <authorList>
            <person name="Xue H."/>
            <person name="Zhang D."/>
        </authorList>
    </citation>
    <scope>NUCLEOTIDE SEQUENCE</scope>
    <source>
        <strain evidence="2">XHP0099</strain>
    </source>
</reference>
<protein>
    <submittedName>
        <fullName evidence="2">Alpha/beta hydrolase</fullName>
    </submittedName>
</protein>
<keyword evidence="3" id="KW-1185">Reference proteome</keyword>
<dbReference type="Pfam" id="PF12697">
    <property type="entry name" value="Abhydrolase_6"/>
    <property type="match status" value="1"/>
</dbReference>
<keyword evidence="2" id="KW-0378">Hydrolase</keyword>
<dbReference type="PANTHER" id="PTHR10992">
    <property type="entry name" value="METHYLESTERASE FAMILY MEMBER"/>
    <property type="match status" value="1"/>
</dbReference>
<sequence>MATFVLVHNGFAGAWVWRQVEHLLRDAGHEVHTPTLTGLGARAHLAHPGIDLGTHVADVLGTFACEEISGAILVGSSSSGTVIAGVAERLPRAIRQLVFLDTPVPTDGQSWFDIIGPEVAAPLLDAARLHGDGWRVPRNDVPPPRWVPHPLGAVTERLRLTDPDAARLPRTMIHCTDRPPDWFLGLGGVIDRAAEAARGSGIEVLCLKADHLPQLSCPGDLAGMLNAIAGSSDEDQLKKAPAENRGPAF</sequence>
<dbReference type="RefSeq" id="WP_216032988.1">
    <property type="nucleotide sequence ID" value="NZ_JAHKNG010000013.1"/>
</dbReference>
<accession>A0ABS6ALK2</accession>
<evidence type="ECO:0000259" key="1">
    <source>
        <dbReference type="Pfam" id="PF12697"/>
    </source>
</evidence>
<name>A0ABS6ALK2_9RHOB</name>
<gene>
    <name evidence="2" type="ORF">KNW02_09260</name>
</gene>
<organism evidence="2 3">
    <name type="scientific">Paracoccus marinaquae</name>
    <dbReference type="NCBI Taxonomy" id="2841926"/>
    <lineage>
        <taxon>Bacteria</taxon>
        <taxon>Pseudomonadati</taxon>
        <taxon>Pseudomonadota</taxon>
        <taxon>Alphaproteobacteria</taxon>
        <taxon>Rhodobacterales</taxon>
        <taxon>Paracoccaceae</taxon>
        <taxon>Paracoccus</taxon>
    </lineage>
</organism>
<dbReference type="InterPro" id="IPR045889">
    <property type="entry name" value="MES/HNL"/>
</dbReference>
<dbReference type="EMBL" id="JAHKNG010000013">
    <property type="protein sequence ID" value="MBU3030306.1"/>
    <property type="molecule type" value="Genomic_DNA"/>
</dbReference>
<proteinExistence type="predicted"/>